<dbReference type="PANTHER" id="PTHR30535:SF34">
    <property type="entry name" value="MOLYBDATE-BINDING PROTEIN MOLA"/>
    <property type="match status" value="1"/>
</dbReference>
<keyword evidence="4" id="KW-1185">Reference proteome</keyword>
<dbReference type="PROSITE" id="PS50983">
    <property type="entry name" value="FE_B12_PBP"/>
    <property type="match status" value="1"/>
</dbReference>
<gene>
    <name evidence="3" type="ORF">VVD49_06925</name>
</gene>
<dbReference type="PANTHER" id="PTHR30535">
    <property type="entry name" value="VITAMIN B12-BINDING PROTEIN"/>
    <property type="match status" value="1"/>
</dbReference>
<dbReference type="InterPro" id="IPR002491">
    <property type="entry name" value="ABC_transptr_periplasmic_BD"/>
</dbReference>
<dbReference type="Proteomes" id="UP001331561">
    <property type="component" value="Unassembled WGS sequence"/>
</dbReference>
<evidence type="ECO:0000313" key="3">
    <source>
        <dbReference type="EMBL" id="MEC5385451.1"/>
    </source>
</evidence>
<accession>A0ABU6K1W5</accession>
<feature type="domain" description="Fe/B12 periplasmic-binding" evidence="2">
    <location>
        <begin position="36"/>
        <end position="341"/>
    </location>
</feature>
<dbReference type="SUPFAM" id="SSF53807">
    <property type="entry name" value="Helical backbone' metal receptor"/>
    <property type="match status" value="1"/>
</dbReference>
<dbReference type="EMBL" id="JAYXHS010000001">
    <property type="protein sequence ID" value="MEC5385451.1"/>
    <property type="molecule type" value="Genomic_DNA"/>
</dbReference>
<dbReference type="Gene3D" id="3.40.50.1980">
    <property type="entry name" value="Nitrogenase molybdenum iron protein domain"/>
    <property type="match status" value="2"/>
</dbReference>
<evidence type="ECO:0000259" key="2">
    <source>
        <dbReference type="PROSITE" id="PS50983"/>
    </source>
</evidence>
<reference evidence="3 4" key="1">
    <citation type="submission" date="2024-01" db="EMBL/GenBank/DDBJ databases">
        <title>Uliginosibacterium soil sp. nov.</title>
        <authorList>
            <person name="Lv Y."/>
        </authorList>
    </citation>
    <scope>NUCLEOTIDE SEQUENCE [LARGE SCALE GENOMIC DNA]</scope>
    <source>
        <strain evidence="3 4">H3</strain>
    </source>
</reference>
<dbReference type="RefSeq" id="WP_327598406.1">
    <property type="nucleotide sequence ID" value="NZ_JAYXHS010000001.1"/>
</dbReference>
<protein>
    <submittedName>
        <fullName evidence="3">ABC transporter substrate-binding protein</fullName>
    </submittedName>
</protein>
<keyword evidence="1" id="KW-0732">Signal</keyword>
<proteinExistence type="predicted"/>
<organism evidence="3 4">
    <name type="scientific">Uliginosibacterium silvisoli</name>
    <dbReference type="NCBI Taxonomy" id="3114758"/>
    <lineage>
        <taxon>Bacteria</taxon>
        <taxon>Pseudomonadati</taxon>
        <taxon>Pseudomonadota</taxon>
        <taxon>Betaproteobacteria</taxon>
        <taxon>Rhodocyclales</taxon>
        <taxon>Zoogloeaceae</taxon>
        <taxon>Uliginosibacterium</taxon>
    </lineage>
</organism>
<dbReference type="InterPro" id="IPR050902">
    <property type="entry name" value="ABC_Transporter_SBP"/>
</dbReference>
<evidence type="ECO:0000313" key="4">
    <source>
        <dbReference type="Proteomes" id="UP001331561"/>
    </source>
</evidence>
<sequence length="368" mass="39685">MSYRLIATALLCLVPFAATARSVTDLAERTVQVPDKVERIVLGEGRFLVALGLLEGAELTKRLVGTMGEFSMLDPDGYAQYRKSFPALEKLPLVGQTSSDSFSVEKAISLKPQVAIFGLEGHGPSPANTDVISKLQAAGIAVVFIDFRKDPLAHTERSMKVLGQVLGRDKEAQAFTDFYRTELARVTDGLKGVTKKPRVFLESRVGLREECCETMVNGMMGRFLDAAGGDNMSRALVPGQVGVVNLEYLLSQQPDIYVATAIGNSVAGAGSKRILMGAGVNAAAAQQSLASSLKRNGIASLKAVKSGNAHAIWHHFYDSPLNVVAVQVFAKWFHPERFAALDPAATQATLYKRFQPLPLDGTYWVSAP</sequence>
<dbReference type="Pfam" id="PF01497">
    <property type="entry name" value="Peripla_BP_2"/>
    <property type="match status" value="1"/>
</dbReference>
<evidence type="ECO:0000256" key="1">
    <source>
        <dbReference type="SAM" id="SignalP"/>
    </source>
</evidence>
<feature type="signal peptide" evidence="1">
    <location>
        <begin position="1"/>
        <end position="20"/>
    </location>
</feature>
<comment type="caution">
    <text evidence="3">The sequence shown here is derived from an EMBL/GenBank/DDBJ whole genome shotgun (WGS) entry which is preliminary data.</text>
</comment>
<name>A0ABU6K1W5_9RHOO</name>
<feature type="chain" id="PRO_5046316140" evidence="1">
    <location>
        <begin position="21"/>
        <end position="368"/>
    </location>
</feature>